<keyword evidence="3" id="KW-1185">Reference proteome</keyword>
<reference evidence="2 3" key="1">
    <citation type="journal article" date="2010" name="Stand. Genomic Sci.">
        <title>Complete genome sequence of Intrasporangium calvum type strain (7 KIP).</title>
        <authorList>
            <person name="Del Rio T.G."/>
            <person name="Chertkov O."/>
            <person name="Yasawong M."/>
            <person name="Lucas S."/>
            <person name="Deshpande S."/>
            <person name="Cheng J.F."/>
            <person name="Detter C."/>
            <person name="Tapia R."/>
            <person name="Han C."/>
            <person name="Goodwin L."/>
            <person name="Pitluck S."/>
            <person name="Liolios K."/>
            <person name="Ivanova N."/>
            <person name="Mavromatis K."/>
            <person name="Pati A."/>
            <person name="Chen A."/>
            <person name="Palaniappan K."/>
            <person name="Land M."/>
            <person name="Hauser L."/>
            <person name="Chang Y.J."/>
            <person name="Jeffries C.D."/>
            <person name="Rohde M."/>
            <person name="Pukall R."/>
            <person name="Sikorski J."/>
            <person name="Goker M."/>
            <person name="Woyke T."/>
            <person name="Bristow J."/>
            <person name="Eisen J.A."/>
            <person name="Markowitz V."/>
            <person name="Hugenholtz P."/>
            <person name="Kyrpides N.C."/>
            <person name="Klenk H.P."/>
            <person name="Lapidus A."/>
        </authorList>
    </citation>
    <scope>NUCLEOTIDE SEQUENCE [LARGE SCALE GENOMIC DNA]</scope>
    <source>
        <strain evidence="3">ATCC 23552 / DSM 43043 / JCM 3097 / NBRC 12989 / 7 KIP</strain>
    </source>
</reference>
<dbReference type="STRING" id="710696.Intca_2552"/>
<gene>
    <name evidence="2" type="ordered locus">Intca_2552</name>
</gene>
<organism evidence="2 3">
    <name type="scientific">Intrasporangium calvum (strain ATCC 23552 / DSM 43043 / JCM 3097 / NBRC 12989 / NCIMB 10167 / NRRL B-3866 / 7 KIP)</name>
    <dbReference type="NCBI Taxonomy" id="710696"/>
    <lineage>
        <taxon>Bacteria</taxon>
        <taxon>Bacillati</taxon>
        <taxon>Actinomycetota</taxon>
        <taxon>Actinomycetes</taxon>
        <taxon>Micrococcales</taxon>
        <taxon>Intrasporangiaceae</taxon>
        <taxon>Intrasporangium</taxon>
    </lineage>
</organism>
<keyword evidence="2" id="KW-0436">Ligase</keyword>
<dbReference type="AlphaFoldDB" id="E6S7W2"/>
<dbReference type="RefSeq" id="WP_013493372.1">
    <property type="nucleotide sequence ID" value="NC_014830.1"/>
</dbReference>
<dbReference type="KEGG" id="ica:Intca_2552"/>
<dbReference type="Proteomes" id="UP000008914">
    <property type="component" value="Chromosome"/>
</dbReference>
<feature type="chain" id="PRO_5003208950" evidence="1">
    <location>
        <begin position="25"/>
        <end position="84"/>
    </location>
</feature>
<dbReference type="OrthoDB" id="4867453at2"/>
<name>E6S7W2_INTC7</name>
<evidence type="ECO:0000313" key="2">
    <source>
        <dbReference type="EMBL" id="ADU49058.1"/>
    </source>
</evidence>
<feature type="signal peptide" evidence="1">
    <location>
        <begin position="1"/>
        <end position="24"/>
    </location>
</feature>
<sequence>MRNITMTMNAGSCVVSARPRPANALLAAAAVQAQGTVLSFFVPADALHLDDRKVTGLTPATDVDLAAIYKTPDVARSRSGRPPV</sequence>
<proteinExistence type="predicted"/>
<accession>E6S7W2</accession>
<dbReference type="EMBL" id="CP002343">
    <property type="protein sequence ID" value="ADU49058.1"/>
    <property type="molecule type" value="Genomic_DNA"/>
</dbReference>
<evidence type="ECO:0000313" key="3">
    <source>
        <dbReference type="Proteomes" id="UP000008914"/>
    </source>
</evidence>
<protein>
    <submittedName>
        <fullName evidence="2">Acetate--CoA ligase</fullName>
    </submittedName>
</protein>
<dbReference type="HOGENOM" id="CLU_2523092_0_0_11"/>
<keyword evidence="1" id="KW-0732">Signal</keyword>
<dbReference type="GO" id="GO:0016874">
    <property type="term" value="F:ligase activity"/>
    <property type="evidence" value="ECO:0007669"/>
    <property type="project" value="UniProtKB-KW"/>
</dbReference>
<evidence type="ECO:0000256" key="1">
    <source>
        <dbReference type="SAM" id="SignalP"/>
    </source>
</evidence>